<evidence type="ECO:0000259" key="3">
    <source>
        <dbReference type="Pfam" id="PF05239"/>
    </source>
</evidence>
<dbReference type="Pfam" id="PF05239">
    <property type="entry name" value="PRC"/>
    <property type="match status" value="1"/>
</dbReference>
<evidence type="ECO:0000256" key="1">
    <source>
        <dbReference type="SAM" id="MobiDB-lite"/>
    </source>
</evidence>
<keyword evidence="2" id="KW-0732">Signal</keyword>
<gene>
    <name evidence="4" type="ORF">GTW51_16390</name>
</gene>
<dbReference type="EMBL" id="JAAAMJ010000014">
    <property type="protein sequence ID" value="NDV88280.1"/>
    <property type="molecule type" value="Genomic_DNA"/>
</dbReference>
<dbReference type="InterPro" id="IPR011033">
    <property type="entry name" value="PRC_barrel-like_sf"/>
</dbReference>
<dbReference type="Gene3D" id="2.30.30.240">
    <property type="entry name" value="PRC-barrel domain"/>
    <property type="match status" value="1"/>
</dbReference>
<organism evidence="4 5">
    <name type="scientific">Aurantimonas aggregata</name>
    <dbReference type="NCBI Taxonomy" id="2047720"/>
    <lineage>
        <taxon>Bacteria</taxon>
        <taxon>Pseudomonadati</taxon>
        <taxon>Pseudomonadota</taxon>
        <taxon>Alphaproteobacteria</taxon>
        <taxon>Hyphomicrobiales</taxon>
        <taxon>Aurantimonadaceae</taxon>
        <taxon>Aurantimonas</taxon>
    </lineage>
</organism>
<name>A0A6L9MLC4_9HYPH</name>
<evidence type="ECO:0000256" key="2">
    <source>
        <dbReference type="SAM" id="SignalP"/>
    </source>
</evidence>
<comment type="caution">
    <text evidence="4">The sequence shown here is derived from an EMBL/GenBank/DDBJ whole genome shotgun (WGS) entry which is preliminary data.</text>
</comment>
<feature type="region of interest" description="Disordered" evidence="1">
    <location>
        <begin position="22"/>
        <end position="73"/>
    </location>
</feature>
<dbReference type="SUPFAM" id="SSF50346">
    <property type="entry name" value="PRC-barrel domain"/>
    <property type="match status" value="1"/>
</dbReference>
<feature type="domain" description="PRC-barrel" evidence="3">
    <location>
        <begin position="92"/>
        <end position="150"/>
    </location>
</feature>
<dbReference type="InterPro" id="IPR027275">
    <property type="entry name" value="PRC-brl_dom"/>
</dbReference>
<feature type="compositionally biased region" description="Low complexity" evidence="1">
    <location>
        <begin position="50"/>
        <end position="61"/>
    </location>
</feature>
<feature type="chain" id="PRO_5026898839" description="PRC-barrel domain-containing protein" evidence="2">
    <location>
        <begin position="22"/>
        <end position="168"/>
    </location>
</feature>
<keyword evidence="5" id="KW-1185">Reference proteome</keyword>
<evidence type="ECO:0000313" key="5">
    <source>
        <dbReference type="Proteomes" id="UP000476332"/>
    </source>
</evidence>
<dbReference type="Proteomes" id="UP000476332">
    <property type="component" value="Unassembled WGS sequence"/>
</dbReference>
<evidence type="ECO:0000313" key="4">
    <source>
        <dbReference type="EMBL" id="NDV88280.1"/>
    </source>
</evidence>
<accession>A0A6L9MLC4</accession>
<protein>
    <recommendedName>
        <fullName evidence="3">PRC-barrel domain-containing protein</fullName>
    </recommendedName>
</protein>
<dbReference type="RefSeq" id="WP_163045110.1">
    <property type="nucleotide sequence ID" value="NZ_JAAAMJ010000014.1"/>
</dbReference>
<proteinExistence type="predicted"/>
<reference evidence="4 5" key="1">
    <citation type="submission" date="2020-01" db="EMBL/GenBank/DDBJ databases">
        <title>Genomes of bacteria type strains.</title>
        <authorList>
            <person name="Chen J."/>
            <person name="Zhu S."/>
            <person name="Chen J."/>
        </authorList>
    </citation>
    <scope>NUCLEOTIDE SEQUENCE [LARGE SCALE GENOMIC DNA]</scope>
    <source>
        <strain evidence="4 5">KCTC 52919</strain>
    </source>
</reference>
<sequence>MKPVLLAAALLFSTTALPALAQDASKPPAATPPAAAPAETSPEPAPAEAPAPAAEAPAAPGEAPPPPASGVMAAIDSDEVPVISLNLMSGQVKELQVIGADDEEIGEVNAVLGDQNGQPQAVSVEIGGFLGIGAKTVILMLTDVRLDLGKLRTVLTKNEIENLPDFGG</sequence>
<feature type="signal peptide" evidence="2">
    <location>
        <begin position="1"/>
        <end position="21"/>
    </location>
</feature>
<dbReference type="AlphaFoldDB" id="A0A6L9MLC4"/>